<evidence type="ECO:0000259" key="3">
    <source>
        <dbReference type="Pfam" id="PF20416"/>
    </source>
</evidence>
<dbReference type="Pfam" id="PF20416">
    <property type="entry name" value="UTP20"/>
    <property type="match status" value="1"/>
</dbReference>
<dbReference type="SUPFAM" id="SSF48371">
    <property type="entry name" value="ARM repeat"/>
    <property type="match status" value="3"/>
</dbReference>
<dbReference type="PANTHER" id="PTHR17695">
    <property type="entry name" value="SMALL SUBUNIT PROCESSOME COMPONENT 20 HOMOLOG"/>
    <property type="match status" value="1"/>
</dbReference>
<dbReference type="InterPro" id="IPR011989">
    <property type="entry name" value="ARM-like"/>
</dbReference>
<evidence type="ECO:0000256" key="1">
    <source>
        <dbReference type="SAM" id="MobiDB-lite"/>
    </source>
</evidence>
<feature type="domain" description="U3 small nucleolar RNA-associated protein 20 N-terminal" evidence="2">
    <location>
        <begin position="876"/>
        <end position="1464"/>
    </location>
</feature>
<dbReference type="InterPro" id="IPR016024">
    <property type="entry name" value="ARM-type_fold"/>
</dbReference>
<evidence type="ECO:0000313" key="6">
    <source>
        <dbReference type="Proteomes" id="UP000054302"/>
    </source>
</evidence>
<organism evidence="5 6">
    <name type="scientific">Exophiala mesophila</name>
    <name type="common">Black yeast-like fungus</name>
    <dbReference type="NCBI Taxonomy" id="212818"/>
    <lineage>
        <taxon>Eukaryota</taxon>
        <taxon>Fungi</taxon>
        <taxon>Dikarya</taxon>
        <taxon>Ascomycota</taxon>
        <taxon>Pezizomycotina</taxon>
        <taxon>Eurotiomycetes</taxon>
        <taxon>Chaetothyriomycetidae</taxon>
        <taxon>Chaetothyriales</taxon>
        <taxon>Herpotrichiellaceae</taxon>
        <taxon>Exophiala</taxon>
    </lineage>
</organism>
<dbReference type="InterPro" id="IPR052575">
    <property type="entry name" value="SSU_processome_comp_20"/>
</dbReference>
<gene>
    <name evidence="5" type="ORF">PV10_06418</name>
</gene>
<protein>
    <submittedName>
        <fullName evidence="5">Uncharacterized protein</fullName>
    </submittedName>
</protein>
<evidence type="ECO:0000259" key="4">
    <source>
        <dbReference type="Pfam" id="PF23099"/>
    </source>
</evidence>
<dbReference type="GO" id="GO:0030686">
    <property type="term" value="C:90S preribosome"/>
    <property type="evidence" value="ECO:0007669"/>
    <property type="project" value="TreeGrafter"/>
</dbReference>
<dbReference type="GO" id="GO:0032040">
    <property type="term" value="C:small-subunit processome"/>
    <property type="evidence" value="ECO:0007669"/>
    <property type="project" value="TreeGrafter"/>
</dbReference>
<feature type="compositionally biased region" description="Polar residues" evidence="1">
    <location>
        <begin position="852"/>
        <end position="867"/>
    </location>
</feature>
<dbReference type="HOGENOM" id="CLU_000327_0_0_1"/>
<dbReference type="GeneID" id="27324263"/>
<feature type="region of interest" description="Disordered" evidence="1">
    <location>
        <begin position="2540"/>
        <end position="2584"/>
    </location>
</feature>
<keyword evidence="6" id="KW-1185">Reference proteome</keyword>
<reference evidence="5 6" key="1">
    <citation type="submission" date="2015-01" db="EMBL/GenBank/DDBJ databases">
        <title>The Genome Sequence of Exophiala mesophila CBS40295.</title>
        <authorList>
            <consortium name="The Broad Institute Genomics Platform"/>
            <person name="Cuomo C."/>
            <person name="de Hoog S."/>
            <person name="Gorbushina A."/>
            <person name="Stielow B."/>
            <person name="Teixiera M."/>
            <person name="Abouelleil A."/>
            <person name="Chapman S.B."/>
            <person name="Priest M."/>
            <person name="Young S.K."/>
            <person name="Wortman J."/>
            <person name="Nusbaum C."/>
            <person name="Birren B."/>
        </authorList>
    </citation>
    <scope>NUCLEOTIDE SEQUENCE [LARGE SCALE GENOMIC DNA]</scope>
    <source>
        <strain evidence="5 6">CBS 40295</strain>
    </source>
</reference>
<dbReference type="VEuPathDB" id="FungiDB:PV10_06418"/>
<proteinExistence type="predicted"/>
<dbReference type="PANTHER" id="PTHR17695:SF11">
    <property type="entry name" value="SMALL SUBUNIT PROCESSOME COMPONENT 20 HOMOLOG"/>
    <property type="match status" value="1"/>
</dbReference>
<dbReference type="EMBL" id="KN847523">
    <property type="protein sequence ID" value="KIV91932.1"/>
    <property type="molecule type" value="Genomic_DNA"/>
</dbReference>
<feature type="compositionally biased region" description="Basic residues" evidence="1">
    <location>
        <begin position="2557"/>
        <end position="2569"/>
    </location>
</feature>
<dbReference type="InterPro" id="IPR057525">
    <property type="entry name" value="UTP20_C"/>
</dbReference>
<dbReference type="RefSeq" id="XP_016223506.1">
    <property type="nucleotide sequence ID" value="XM_016371213.1"/>
</dbReference>
<dbReference type="Pfam" id="PF07539">
    <property type="entry name" value="UTP20_N"/>
    <property type="match status" value="1"/>
</dbReference>
<evidence type="ECO:0000259" key="2">
    <source>
        <dbReference type="Pfam" id="PF07539"/>
    </source>
</evidence>
<feature type="domain" description="U3 small nucleolar RNA-associated protein 20" evidence="3">
    <location>
        <begin position="1665"/>
        <end position="1882"/>
    </location>
</feature>
<feature type="region of interest" description="Disordered" evidence="1">
    <location>
        <begin position="1"/>
        <end position="29"/>
    </location>
</feature>
<feature type="compositionally biased region" description="Basic and acidic residues" evidence="1">
    <location>
        <begin position="2540"/>
        <end position="2556"/>
    </location>
</feature>
<dbReference type="InterPro" id="IPR011430">
    <property type="entry name" value="UTP20_N"/>
</dbReference>
<name>A0A0D1ZB67_EXOME</name>
<evidence type="ECO:0000313" key="5">
    <source>
        <dbReference type="EMBL" id="KIV91932.1"/>
    </source>
</evidence>
<dbReference type="OrthoDB" id="360653at2759"/>
<dbReference type="Proteomes" id="UP000054302">
    <property type="component" value="Unassembled WGS sequence"/>
</dbReference>
<dbReference type="OMA" id="EGLMAMF"/>
<dbReference type="InterPro" id="IPR046523">
    <property type="entry name" value="UTP20_dom"/>
</dbReference>
<dbReference type="Gene3D" id="1.25.10.10">
    <property type="entry name" value="Leucine-rich Repeat Variant"/>
    <property type="match status" value="3"/>
</dbReference>
<dbReference type="Pfam" id="PF23099">
    <property type="entry name" value="UTP20_C"/>
    <property type="match status" value="1"/>
</dbReference>
<feature type="domain" description="U3 small nucleolar RNA-associated protein 20 C-terminal" evidence="4">
    <location>
        <begin position="2220"/>
        <end position="2571"/>
    </location>
</feature>
<sequence>MAPISPGTNTMMHPSKKSKPTPTTKNHRYESFTKRVSRLKIDPVHIVENNKIDNHATSLSHSFFRESLDQWAELNLTQTFTTFSNKVNPLCENLPQLLHHADTIFDLLVQHIEKQDALALEPLLSLLAHLAHDLGQKYEKYFARTVQVVAKVAVSHVDPDIIEWCFTCLAWMFKYLSRLLVHDMRPLLEIMIPFLSAKKDYLVRFSAESLAFLLRKAASLHRKNKPSLRIAVRYLLDQVAETQTTGLPQLHLGIMTLFVETCTGLEGQLHTSADSLVDCLLATTDLFLQDPAVQSITIGVLVALTHQTNATSFQPVFKTALTHLRRQSKPSDRFHCAWTLTLLHVLVGTRSGTRISDWTDVIDLVLSNATIASEQFGLDDQLQRLILQVTAEVIQNAPMDQLLPWTKKILDLLTSSSWPVSFFAFCTICAELGEERFRSLVLPRLQQFIISRWSDEQQSLFYTLERLNAQVFSSDAAVSNKVINCPSGLQDAVLDHLEALKALDTPQPLEDLAGHLHLIETARFGQDTKSRSRLLRSLHNILSIALADHAPDTERKRRLILGWGLQSYVTALDEEEKEKYNLLPQLLTTTPAYLRSPLFLSLCNRLLKQSPLSKDQKDQPQLLNVLHCLMQNLLTSSIPLKVESLKMICEVSANEAESSAATLMLDIITTPYTPSEARKLSMLLRRLPKQHSTLLPFPSLRDMIPSFCLGLLGTFHDALRKDVCEALAILAEDSSTEEFVLNIALQWLQTPNVPQVAENHHDSPTSRPTQFECTKLNLVENVVMKISGEYVDPRKSFAAMIDDAHQLVSSTLPQNARALGLQILNSIPASVERRSRLLVPIFLAAPMNRAQLQQTHNSDASTSSHTMSPEVDDHEWSLPDRRQFVSLFAKFNNPRVLFRSSEVLEKITELLGNGNADIRKSALQAVLKWKDPVLMAYEDVLLDIAEDKKTPADLGVLLSLDEDQSPIKPDHRANVLPVALRLIFGSLVGRVGSTGSQEARRKSILRSLFRMSDSEIGSFLDITLARLKDVHLADSTDDETFLNQLSIPEDQQYGFLRLLLTILESMKSKFSGFGQKVIDAVVLCVANSSLNSEAFQNSSVTTSALTRSIRRTGVQCLVLLSDHCPEIDWPPYIALLFKKLINPRIESFASETSQGISGLLRLFAAWARSPRLVGHLRGQDSRLPSALWQCLTTPSAQKDVKLFILEDIVLPWISLAADLYPGQPDAMDQVQAEANALFSALTSLIEQAPPRDILNAIISILPSMTAFPLSTEAKEKMITLLQVLLESPAYKFPPQMKSKLLLGITSLLRTDEVLAKGPSHESLWCLASAMFNYFKDDVNRQILCEMLQTLSQGRESLSQVVQLCYDMNSVSSQRLGEYDYEKRLSAFNLISTMPVEGSQGIFWLPIVCNLLFFIRGVEDFSIRSNALSCLRTIIIKGCASGHDDLKKVIRSTVLPAVRKGAKEDSEHVRADFVSLFGLLVQHLSDDPDLADMVVLLVGNDEEASFFSNVLHIQQHRRVRAIRRLITEVEKGQVSPKNIAEFFIPLLEKFVYDSTGDESLQGVKGQSIAAMGLLLQWTDWKQFRALFRRYRSDLANPGETQKNSVKLLGHAADALLSASLTPTTAPQSEVSRIPSLAMSISSKATLENELRVHFIPKLAELIHYKDETEISFRIPIAVTNVKLIKMLPAAEVALAAAPVVLDIANILRSRTQESRDVARNALAQIVVLLGPSSVQFVIKELRTALTRGYQLHVLSFTVHTILVELTPTVEFGSLDYCVEDLLSVVIDDTFGATGQEKENQDYISSMKEVKKNKSYDSMELLARSTSVSALSRLVTPLQTILSGSLTTKQVRQVDELLRRLGLGVSQNPGAKDRDLLVFAYQLIQSFYTQKAAIPARTLTADEINRQRFLLQPTDPSKTAGPRTSPLLFKLAKFALDLVRSTLQKHDELCTSENVHGFLPIIGDALIEAQEDVKISALRLLSAIMRLKMPELDQNAPLYLMEAVKMVKNSTNTNEEAAQAALKLISSLLRERKTIPIREVDIATILHRIAPDIEEPDRQGVTFNFIRAVMSRKMQSAQLYDLVDKIGMMMVTNHARSARDVARGVYVHFLLEYPQSSTRWAKQQKFLLKNLDYQHPEGRQSVMEAMNTLVLKLKGDAGEELASSLFLPILLRMANDDNKGCRELAGVLLRQLFRLADTKHLNEFLEPMQAWIEQDQNVELQKISMQAYGILLDSEVKVGGSNLTHLRDNIARLLQVQEIDEDEDWELQFHALLLLSKLAKTHPELVLQQKQTKLWSPVWSLLSHSNSWIQSTTAELVQIFFQDCGETAQQTIPLICSHGLRLNPVEFLTVLKRSVRVLRRLDGNQELGMQTVQNLLFMAKCLDTNGLSMEVTDRVDIGAIDESDGESTDEELPKKMKTIKAIQYLLDQIARILRVEMSSLTSGALHPKLSALQLFTAALPSLSRDSAHQDAIRAILLPLQHVTDTNTIAPRSGDPTFSNKYIEFVELAQNAMEEVQRKIGDAEYVQLLTDVSKIMRLRREERRSKRRIERVAEPERAAMAKKRKGDRKKERKREIGRSHQRRRKEV</sequence>
<dbReference type="STRING" id="212818.A0A0D1ZB67"/>
<feature type="region of interest" description="Disordered" evidence="1">
    <location>
        <begin position="852"/>
        <end position="874"/>
    </location>
</feature>
<feature type="compositionally biased region" description="Polar residues" evidence="1">
    <location>
        <begin position="1"/>
        <end position="12"/>
    </location>
</feature>
<accession>A0A0D1ZB67</accession>